<feature type="region of interest" description="Disordered" evidence="1">
    <location>
        <begin position="1"/>
        <end position="23"/>
    </location>
</feature>
<accession>A0A8X6KKF1</accession>
<dbReference type="Proteomes" id="UP000887116">
    <property type="component" value="Unassembled WGS sequence"/>
</dbReference>
<evidence type="ECO:0000313" key="2">
    <source>
        <dbReference type="EMBL" id="GFQ74568.1"/>
    </source>
</evidence>
<evidence type="ECO:0000256" key="1">
    <source>
        <dbReference type="SAM" id="MobiDB-lite"/>
    </source>
</evidence>
<keyword evidence="3" id="KW-1185">Reference proteome</keyword>
<dbReference type="EMBL" id="BMAO01001585">
    <property type="protein sequence ID" value="GFQ74568.1"/>
    <property type="molecule type" value="Genomic_DNA"/>
</dbReference>
<organism evidence="2 3">
    <name type="scientific">Trichonephila clavata</name>
    <name type="common">Joro spider</name>
    <name type="synonym">Nephila clavata</name>
    <dbReference type="NCBI Taxonomy" id="2740835"/>
    <lineage>
        <taxon>Eukaryota</taxon>
        <taxon>Metazoa</taxon>
        <taxon>Ecdysozoa</taxon>
        <taxon>Arthropoda</taxon>
        <taxon>Chelicerata</taxon>
        <taxon>Arachnida</taxon>
        <taxon>Araneae</taxon>
        <taxon>Araneomorphae</taxon>
        <taxon>Entelegynae</taxon>
        <taxon>Araneoidea</taxon>
        <taxon>Nephilidae</taxon>
        <taxon>Trichonephila</taxon>
    </lineage>
</organism>
<name>A0A8X6KKF1_TRICU</name>
<protein>
    <submittedName>
        <fullName evidence="2">Uncharacterized protein</fullName>
    </submittedName>
</protein>
<dbReference type="AlphaFoldDB" id="A0A8X6KKF1"/>
<evidence type="ECO:0000313" key="3">
    <source>
        <dbReference type="Proteomes" id="UP000887116"/>
    </source>
</evidence>
<feature type="compositionally biased region" description="Polar residues" evidence="1">
    <location>
        <begin position="1"/>
        <end position="10"/>
    </location>
</feature>
<gene>
    <name evidence="2" type="ORF">TNCT_659781</name>
</gene>
<reference evidence="2" key="1">
    <citation type="submission" date="2020-07" db="EMBL/GenBank/DDBJ databases">
        <title>Multicomponent nature underlies the extraordinary mechanical properties of spider dragline silk.</title>
        <authorList>
            <person name="Kono N."/>
            <person name="Nakamura H."/>
            <person name="Mori M."/>
            <person name="Yoshida Y."/>
            <person name="Ohtoshi R."/>
            <person name="Malay A.D."/>
            <person name="Moran D.A.P."/>
            <person name="Tomita M."/>
            <person name="Numata K."/>
            <person name="Arakawa K."/>
        </authorList>
    </citation>
    <scope>NUCLEOTIDE SEQUENCE</scope>
</reference>
<proteinExistence type="predicted"/>
<comment type="caution">
    <text evidence="2">The sequence shown here is derived from an EMBL/GenBank/DDBJ whole genome shotgun (WGS) entry which is preliminary data.</text>
</comment>
<sequence length="132" mass="14960">MFMTMTTRTAQPHEATGKGNRNSEHANLKTLGFKVHQDFESTSGLSQGPSQMFMTMTMTTRTAQPHEVTGKGNYNSELANLKTSRFNVHHSHYTTVFRGIGVEHLLEHMILISCRWTLNLRQDLAKVIHKCS</sequence>